<evidence type="ECO:0000313" key="1">
    <source>
        <dbReference type="EMBL" id="PWA70666.1"/>
    </source>
</evidence>
<dbReference type="OrthoDB" id="187738at2759"/>
<keyword evidence="2" id="KW-1185">Reference proteome</keyword>
<organism evidence="1 2">
    <name type="scientific">Artemisia annua</name>
    <name type="common">Sweet wormwood</name>
    <dbReference type="NCBI Taxonomy" id="35608"/>
    <lineage>
        <taxon>Eukaryota</taxon>
        <taxon>Viridiplantae</taxon>
        <taxon>Streptophyta</taxon>
        <taxon>Embryophyta</taxon>
        <taxon>Tracheophyta</taxon>
        <taxon>Spermatophyta</taxon>
        <taxon>Magnoliopsida</taxon>
        <taxon>eudicotyledons</taxon>
        <taxon>Gunneridae</taxon>
        <taxon>Pentapetalae</taxon>
        <taxon>asterids</taxon>
        <taxon>campanulids</taxon>
        <taxon>Asterales</taxon>
        <taxon>Asteraceae</taxon>
        <taxon>Asteroideae</taxon>
        <taxon>Anthemideae</taxon>
        <taxon>Artemisiinae</taxon>
        <taxon>Artemisia</taxon>
    </lineage>
</organism>
<gene>
    <name evidence="1" type="ORF">CTI12_AA286030</name>
</gene>
<accession>A0A2U1NB15</accession>
<reference evidence="1 2" key="1">
    <citation type="journal article" date="2018" name="Mol. Plant">
        <title>The genome of Artemisia annua provides insight into the evolution of Asteraceae family and artemisinin biosynthesis.</title>
        <authorList>
            <person name="Shen Q."/>
            <person name="Zhang L."/>
            <person name="Liao Z."/>
            <person name="Wang S."/>
            <person name="Yan T."/>
            <person name="Shi P."/>
            <person name="Liu M."/>
            <person name="Fu X."/>
            <person name="Pan Q."/>
            <person name="Wang Y."/>
            <person name="Lv Z."/>
            <person name="Lu X."/>
            <person name="Zhang F."/>
            <person name="Jiang W."/>
            <person name="Ma Y."/>
            <person name="Chen M."/>
            <person name="Hao X."/>
            <person name="Li L."/>
            <person name="Tang Y."/>
            <person name="Lv G."/>
            <person name="Zhou Y."/>
            <person name="Sun X."/>
            <person name="Brodelius P.E."/>
            <person name="Rose J.K.C."/>
            <person name="Tang K."/>
        </authorList>
    </citation>
    <scope>NUCLEOTIDE SEQUENCE [LARGE SCALE GENOMIC DNA]</scope>
    <source>
        <strain evidence="2">cv. Huhao1</strain>
        <tissue evidence="1">Leaf</tissue>
    </source>
</reference>
<dbReference type="AlphaFoldDB" id="A0A2U1NB15"/>
<dbReference type="Proteomes" id="UP000245207">
    <property type="component" value="Unassembled WGS sequence"/>
</dbReference>
<keyword evidence="1" id="KW-0808">Transferase</keyword>
<keyword evidence="1" id="KW-0418">Kinase</keyword>
<dbReference type="STRING" id="35608.A0A2U1NB15"/>
<evidence type="ECO:0000313" key="2">
    <source>
        <dbReference type="Proteomes" id="UP000245207"/>
    </source>
</evidence>
<protein>
    <submittedName>
        <fullName evidence="1">Galactokinase</fullName>
    </submittedName>
</protein>
<name>A0A2U1NB15_ARTAN</name>
<proteinExistence type="predicted"/>
<dbReference type="GO" id="GO:0016301">
    <property type="term" value="F:kinase activity"/>
    <property type="evidence" value="ECO:0007669"/>
    <property type="project" value="UniProtKB-KW"/>
</dbReference>
<sequence length="57" mass="6374">MAQKHEDEPAVPIYSTLDEVYGDGSQLEEAQLRFNVLNDKFKDVFGCVPDVYARAPG</sequence>
<dbReference type="EMBL" id="PKPP01003202">
    <property type="protein sequence ID" value="PWA70666.1"/>
    <property type="molecule type" value="Genomic_DNA"/>
</dbReference>
<comment type="caution">
    <text evidence="1">The sequence shown here is derived from an EMBL/GenBank/DDBJ whole genome shotgun (WGS) entry which is preliminary data.</text>
</comment>